<evidence type="ECO:0000313" key="2">
    <source>
        <dbReference type="Proteomes" id="UP000051679"/>
    </source>
</evidence>
<name>A0A0R1ZUY5_9LACO</name>
<protein>
    <submittedName>
        <fullName evidence="1">Uncharacterized protein</fullName>
    </submittedName>
</protein>
<organism evidence="1 2">
    <name type="scientific">Lacticaseibacillus sharpeae JCM 1186 = DSM 20505</name>
    <dbReference type="NCBI Taxonomy" id="1291052"/>
    <lineage>
        <taxon>Bacteria</taxon>
        <taxon>Bacillati</taxon>
        <taxon>Bacillota</taxon>
        <taxon>Bacilli</taxon>
        <taxon>Lactobacillales</taxon>
        <taxon>Lactobacillaceae</taxon>
        <taxon>Lacticaseibacillus</taxon>
    </lineage>
</organism>
<dbReference type="PATRIC" id="fig|1291052.5.peg.2287"/>
<dbReference type="RefSeq" id="WP_054677344.1">
    <property type="nucleotide sequence ID" value="NZ_AYYO01000044.1"/>
</dbReference>
<dbReference type="Proteomes" id="UP000051679">
    <property type="component" value="Unassembled WGS sequence"/>
</dbReference>
<dbReference type="STRING" id="1291052.FC18_GL002220"/>
<gene>
    <name evidence="1" type="ORF">FC18_GL002220</name>
</gene>
<reference evidence="1 2" key="1">
    <citation type="journal article" date="2015" name="Genome Announc.">
        <title>Expanding the biotechnology potential of lactobacilli through comparative genomics of 213 strains and associated genera.</title>
        <authorList>
            <person name="Sun Z."/>
            <person name="Harris H.M."/>
            <person name="McCann A."/>
            <person name="Guo C."/>
            <person name="Argimon S."/>
            <person name="Zhang W."/>
            <person name="Yang X."/>
            <person name="Jeffery I.B."/>
            <person name="Cooney J.C."/>
            <person name="Kagawa T.F."/>
            <person name="Liu W."/>
            <person name="Song Y."/>
            <person name="Salvetti E."/>
            <person name="Wrobel A."/>
            <person name="Rasinkangas P."/>
            <person name="Parkhill J."/>
            <person name="Rea M.C."/>
            <person name="O'Sullivan O."/>
            <person name="Ritari J."/>
            <person name="Douillard F.P."/>
            <person name="Paul Ross R."/>
            <person name="Yang R."/>
            <person name="Briner A.E."/>
            <person name="Felis G.E."/>
            <person name="de Vos W.M."/>
            <person name="Barrangou R."/>
            <person name="Klaenhammer T.R."/>
            <person name="Caufield P.W."/>
            <person name="Cui Y."/>
            <person name="Zhang H."/>
            <person name="O'Toole P.W."/>
        </authorList>
    </citation>
    <scope>NUCLEOTIDE SEQUENCE [LARGE SCALE GENOMIC DNA]</scope>
    <source>
        <strain evidence="1 2">DSM 20505</strain>
    </source>
</reference>
<dbReference type="OrthoDB" id="9807748at2"/>
<accession>A0A0R1ZUY5</accession>
<evidence type="ECO:0000313" key="1">
    <source>
        <dbReference type="EMBL" id="KRM54803.1"/>
    </source>
</evidence>
<keyword evidence="2" id="KW-1185">Reference proteome</keyword>
<proteinExistence type="predicted"/>
<sequence>MTETKQAYAKIKASDLMDYFLKRAAQLPDELSAQFIADISFGINNVLNPDEILRIPTKGVIYR</sequence>
<dbReference type="AlphaFoldDB" id="A0A0R1ZUY5"/>
<dbReference type="EMBL" id="AYYO01000044">
    <property type="protein sequence ID" value="KRM54803.1"/>
    <property type="molecule type" value="Genomic_DNA"/>
</dbReference>
<comment type="caution">
    <text evidence="1">The sequence shown here is derived from an EMBL/GenBank/DDBJ whole genome shotgun (WGS) entry which is preliminary data.</text>
</comment>